<dbReference type="AlphaFoldDB" id="A0A426Z244"/>
<evidence type="ECO:0000313" key="2">
    <source>
        <dbReference type="Proteomes" id="UP000287651"/>
    </source>
</evidence>
<organism evidence="1 2">
    <name type="scientific">Ensete ventricosum</name>
    <name type="common">Abyssinian banana</name>
    <name type="synonym">Musa ensete</name>
    <dbReference type="NCBI Taxonomy" id="4639"/>
    <lineage>
        <taxon>Eukaryota</taxon>
        <taxon>Viridiplantae</taxon>
        <taxon>Streptophyta</taxon>
        <taxon>Embryophyta</taxon>
        <taxon>Tracheophyta</taxon>
        <taxon>Spermatophyta</taxon>
        <taxon>Magnoliopsida</taxon>
        <taxon>Liliopsida</taxon>
        <taxon>Zingiberales</taxon>
        <taxon>Musaceae</taxon>
        <taxon>Ensete</taxon>
    </lineage>
</organism>
<reference evidence="1 2" key="1">
    <citation type="journal article" date="2014" name="Agronomy (Basel)">
        <title>A Draft Genome Sequence for Ensete ventricosum, the Drought-Tolerant Tree Against Hunger.</title>
        <authorList>
            <person name="Harrison J."/>
            <person name="Moore K.A."/>
            <person name="Paszkiewicz K."/>
            <person name="Jones T."/>
            <person name="Grant M."/>
            <person name="Ambacheew D."/>
            <person name="Muzemil S."/>
            <person name="Studholme D.J."/>
        </authorList>
    </citation>
    <scope>NUCLEOTIDE SEQUENCE [LARGE SCALE GENOMIC DNA]</scope>
</reference>
<dbReference type="Proteomes" id="UP000287651">
    <property type="component" value="Unassembled WGS sequence"/>
</dbReference>
<accession>A0A426Z244</accession>
<proteinExistence type="predicted"/>
<sequence length="71" mass="7858">MRLRAFVVGGEEETRKVRCGAAVVAVDDSGCNWWLRQRWLLQSEEEVEEAATVAEEGLTATEMEAAASDGW</sequence>
<comment type="caution">
    <text evidence="1">The sequence shown here is derived from an EMBL/GenBank/DDBJ whole genome shotgun (WGS) entry which is preliminary data.</text>
</comment>
<evidence type="ECO:0000313" key="1">
    <source>
        <dbReference type="EMBL" id="RRT58047.1"/>
    </source>
</evidence>
<gene>
    <name evidence="1" type="ORF">B296_00024669</name>
</gene>
<dbReference type="EMBL" id="AMZH03008867">
    <property type="protein sequence ID" value="RRT58047.1"/>
    <property type="molecule type" value="Genomic_DNA"/>
</dbReference>
<protein>
    <submittedName>
        <fullName evidence="1">Uncharacterized protein</fullName>
    </submittedName>
</protein>
<name>A0A426Z244_ENSVE</name>